<comment type="caution">
    <text evidence="2">The sequence shown here is derived from an EMBL/GenBank/DDBJ whole genome shotgun (WGS) entry which is preliminary data.</text>
</comment>
<proteinExistence type="predicted"/>
<dbReference type="RefSeq" id="WP_120558045.1">
    <property type="nucleotide sequence ID" value="NZ_RAWK01000170.1"/>
</dbReference>
<keyword evidence="3" id="KW-1185">Reference proteome</keyword>
<evidence type="ECO:0000313" key="2">
    <source>
        <dbReference type="EMBL" id="RKH60381.1"/>
    </source>
</evidence>
<feature type="compositionally biased region" description="Low complexity" evidence="1">
    <location>
        <begin position="13"/>
        <end position="24"/>
    </location>
</feature>
<feature type="compositionally biased region" description="Polar residues" evidence="1">
    <location>
        <begin position="1"/>
        <end position="12"/>
    </location>
</feature>
<evidence type="ECO:0000313" key="3">
    <source>
        <dbReference type="Proteomes" id="UP000267003"/>
    </source>
</evidence>
<sequence>MSSSPISASTPRAVTGTASTVTSSPAQSLAKQETLLRATTEQLSKTVKTLNAKGTEQAAAPAQSQSSQQADGDKPTAEQAITELGTKYAGYVGSLGDKAGNRALTKAQEKTDAFIKANPNATKEQINEVAKKEFNKSTAAEYIFKSAVEKSMGDIMAKVQEAIDEQGK</sequence>
<feature type="region of interest" description="Disordered" evidence="1">
    <location>
        <begin position="48"/>
        <end position="78"/>
    </location>
</feature>
<accession>A0A3A8PZ64</accession>
<gene>
    <name evidence="2" type="ORF">D7W81_25735</name>
</gene>
<feature type="region of interest" description="Disordered" evidence="1">
    <location>
        <begin position="1"/>
        <end position="29"/>
    </location>
</feature>
<dbReference type="EMBL" id="RAWK01000170">
    <property type="protein sequence ID" value="RKH60381.1"/>
    <property type="molecule type" value="Genomic_DNA"/>
</dbReference>
<organism evidence="2 3">
    <name type="scientific">Corallococcus aberystwythensis</name>
    <dbReference type="NCBI Taxonomy" id="2316722"/>
    <lineage>
        <taxon>Bacteria</taxon>
        <taxon>Pseudomonadati</taxon>
        <taxon>Myxococcota</taxon>
        <taxon>Myxococcia</taxon>
        <taxon>Myxococcales</taxon>
        <taxon>Cystobacterineae</taxon>
        <taxon>Myxococcaceae</taxon>
        <taxon>Corallococcus</taxon>
    </lineage>
</organism>
<evidence type="ECO:0000256" key="1">
    <source>
        <dbReference type="SAM" id="MobiDB-lite"/>
    </source>
</evidence>
<reference evidence="3" key="1">
    <citation type="submission" date="2018-09" db="EMBL/GenBank/DDBJ databases">
        <authorList>
            <person name="Livingstone P.G."/>
            <person name="Whitworth D.E."/>
        </authorList>
    </citation>
    <scope>NUCLEOTIDE SEQUENCE [LARGE SCALE GENOMIC DNA]</scope>
    <source>
        <strain evidence="3">AB050A</strain>
    </source>
</reference>
<protein>
    <submittedName>
        <fullName evidence="2">Uncharacterized protein</fullName>
    </submittedName>
</protein>
<dbReference type="Proteomes" id="UP000267003">
    <property type="component" value="Unassembled WGS sequence"/>
</dbReference>
<dbReference type="OrthoDB" id="5515064at2"/>
<dbReference type="AlphaFoldDB" id="A0A3A8PZ64"/>
<name>A0A3A8PZ64_9BACT</name>
<feature type="compositionally biased region" description="Low complexity" evidence="1">
    <location>
        <begin position="57"/>
        <end position="70"/>
    </location>
</feature>